<name>A0ABX1G9Q6_9MICC</name>
<dbReference type="SUPFAM" id="SSF54593">
    <property type="entry name" value="Glyoxalase/Bleomycin resistance protein/Dihydroxybiphenyl dioxygenase"/>
    <property type="match status" value="1"/>
</dbReference>
<comment type="caution">
    <text evidence="2">The sequence shown here is derived from an EMBL/GenBank/DDBJ whole genome shotgun (WGS) entry which is preliminary data.</text>
</comment>
<sequence length="126" mass="13616">MTSRLTSISIDATNPRVVADFWCAVLGWHVIEEDDEGIGIGPLDGAWPAIEVFAVPEGKSVKNRLHFDLRADGVSTALELERLLALGARRTDIGQGSDVSWVVLADPEGNEFCLLSRSVADLKNQG</sequence>
<feature type="domain" description="VOC" evidence="1">
    <location>
        <begin position="4"/>
        <end position="117"/>
    </location>
</feature>
<dbReference type="RefSeq" id="WP_168153050.1">
    <property type="nucleotide sequence ID" value="NZ_JAAWVT010000009.1"/>
</dbReference>
<dbReference type="PROSITE" id="PS51819">
    <property type="entry name" value="VOC"/>
    <property type="match status" value="1"/>
</dbReference>
<dbReference type="Proteomes" id="UP000746595">
    <property type="component" value="Unassembled WGS sequence"/>
</dbReference>
<dbReference type="InterPro" id="IPR037523">
    <property type="entry name" value="VOC_core"/>
</dbReference>
<dbReference type="Pfam" id="PF18029">
    <property type="entry name" value="Glyoxalase_6"/>
    <property type="match status" value="1"/>
</dbReference>
<evidence type="ECO:0000313" key="2">
    <source>
        <dbReference type="EMBL" id="NKG22265.1"/>
    </source>
</evidence>
<dbReference type="InterPro" id="IPR041581">
    <property type="entry name" value="Glyoxalase_6"/>
</dbReference>
<dbReference type="CDD" id="cd06587">
    <property type="entry name" value="VOC"/>
    <property type="match status" value="1"/>
</dbReference>
<dbReference type="PANTHER" id="PTHR35908:SF1">
    <property type="entry name" value="CONSERVED PROTEIN"/>
    <property type="match status" value="1"/>
</dbReference>
<reference evidence="2 3" key="1">
    <citation type="submission" date="2020-04" db="EMBL/GenBank/DDBJ databases">
        <title>Paeniglutamicibacter sp. ANT13_2, a novel actinomycete isolated from sediment in Antarctica.</title>
        <authorList>
            <person name="Sakdapetsiri C."/>
            <person name="Pinyakong O."/>
        </authorList>
    </citation>
    <scope>NUCLEOTIDE SEQUENCE [LARGE SCALE GENOMIC DNA]</scope>
    <source>
        <strain evidence="2 3">ANT13_2</strain>
    </source>
</reference>
<evidence type="ECO:0000313" key="3">
    <source>
        <dbReference type="Proteomes" id="UP000746595"/>
    </source>
</evidence>
<keyword evidence="3" id="KW-1185">Reference proteome</keyword>
<dbReference type="PANTHER" id="PTHR35908">
    <property type="entry name" value="HYPOTHETICAL FUSION PROTEIN"/>
    <property type="match status" value="1"/>
</dbReference>
<protein>
    <submittedName>
        <fullName evidence="2">VOC family protein</fullName>
    </submittedName>
</protein>
<gene>
    <name evidence="2" type="ORF">HED64_16320</name>
</gene>
<dbReference type="InterPro" id="IPR029068">
    <property type="entry name" value="Glyas_Bleomycin-R_OHBP_Dase"/>
</dbReference>
<dbReference type="EMBL" id="JAAWVT010000009">
    <property type="protein sequence ID" value="NKG22265.1"/>
    <property type="molecule type" value="Genomic_DNA"/>
</dbReference>
<dbReference type="Gene3D" id="3.10.180.10">
    <property type="entry name" value="2,3-Dihydroxybiphenyl 1,2-Dioxygenase, domain 1"/>
    <property type="match status" value="1"/>
</dbReference>
<evidence type="ECO:0000259" key="1">
    <source>
        <dbReference type="PROSITE" id="PS51819"/>
    </source>
</evidence>
<proteinExistence type="predicted"/>
<accession>A0ABX1G9Q6</accession>
<organism evidence="2 3">
    <name type="scientific">Paeniglutamicibacter terrestris</name>
    <dbReference type="NCBI Taxonomy" id="2723403"/>
    <lineage>
        <taxon>Bacteria</taxon>
        <taxon>Bacillati</taxon>
        <taxon>Actinomycetota</taxon>
        <taxon>Actinomycetes</taxon>
        <taxon>Micrococcales</taxon>
        <taxon>Micrococcaceae</taxon>
        <taxon>Paeniglutamicibacter</taxon>
    </lineage>
</organism>